<reference evidence="3 4" key="1">
    <citation type="submission" date="2016-10" db="EMBL/GenBank/DDBJ databases">
        <authorList>
            <person name="de Groot N.N."/>
        </authorList>
    </citation>
    <scope>NUCLEOTIDE SEQUENCE [LARGE SCALE GENOMIC DNA]</scope>
    <source>
        <strain evidence="3 4">DSM 43941</strain>
    </source>
</reference>
<dbReference type="Pfam" id="PF13560">
    <property type="entry name" value="HTH_31"/>
    <property type="match status" value="1"/>
</dbReference>
<dbReference type="InterPro" id="IPR043917">
    <property type="entry name" value="DUF5753"/>
</dbReference>
<feature type="compositionally biased region" description="Basic and acidic residues" evidence="1">
    <location>
        <begin position="1"/>
        <end position="11"/>
    </location>
</feature>
<sequence>MSDSGDEHDNTGNDIGSHSSGATVRRLQLGAHLRALRQSKGISREQAGYVIRGSESKISRMELGRVSFKERDVVDLLKLYGVDDQAEHRRVLTMVREANAPSWWQAYGDVLDTWFQNYLDLEQAAELIRTYEIQFVPGLLQTDAYARAVIKLGHEDDGPEEVDRRAKLRMARKQVLERPEAPRLWAVLDEAVLRRPIGGRDVLRGQIEYLLGICDSPRVRLQVMPFDSGGHAAAGGAFSILRFPHEKLPDVVYIEHLTNGLYLERREEVDQYAAAIGRLFIEAERPNRTPEILRGILAEMDARP</sequence>
<dbReference type="EMBL" id="LT629758">
    <property type="protein sequence ID" value="SDS20391.1"/>
    <property type="molecule type" value="Genomic_DNA"/>
</dbReference>
<dbReference type="Pfam" id="PF19054">
    <property type="entry name" value="DUF5753"/>
    <property type="match status" value="1"/>
</dbReference>
<feature type="region of interest" description="Disordered" evidence="1">
    <location>
        <begin position="1"/>
        <end position="21"/>
    </location>
</feature>
<accession>A0A1H1QA43</accession>
<dbReference type="STRING" id="113562.SAMN04489716_0250"/>
<dbReference type="PROSITE" id="PS50943">
    <property type="entry name" value="HTH_CROC1"/>
    <property type="match status" value="1"/>
</dbReference>
<proteinExistence type="predicted"/>
<feature type="domain" description="HTH cro/C1-type" evidence="2">
    <location>
        <begin position="33"/>
        <end position="88"/>
    </location>
</feature>
<evidence type="ECO:0000313" key="4">
    <source>
        <dbReference type="Proteomes" id="UP000198688"/>
    </source>
</evidence>
<feature type="compositionally biased region" description="Polar residues" evidence="1">
    <location>
        <begin position="12"/>
        <end position="21"/>
    </location>
</feature>
<evidence type="ECO:0000256" key="1">
    <source>
        <dbReference type="SAM" id="MobiDB-lite"/>
    </source>
</evidence>
<dbReference type="SMART" id="SM00530">
    <property type="entry name" value="HTH_XRE"/>
    <property type="match status" value="1"/>
</dbReference>
<keyword evidence="4" id="KW-1185">Reference proteome</keyword>
<dbReference type="InterPro" id="IPR010982">
    <property type="entry name" value="Lambda_DNA-bd_dom_sf"/>
</dbReference>
<gene>
    <name evidence="3" type="ORF">SAMN04489716_0250</name>
</gene>
<dbReference type="CDD" id="cd00093">
    <property type="entry name" value="HTH_XRE"/>
    <property type="match status" value="1"/>
</dbReference>
<dbReference type="SUPFAM" id="SSF47413">
    <property type="entry name" value="lambda repressor-like DNA-binding domains"/>
    <property type="match status" value="1"/>
</dbReference>
<dbReference type="Proteomes" id="UP000198688">
    <property type="component" value="Chromosome I"/>
</dbReference>
<dbReference type="Gene3D" id="1.10.260.40">
    <property type="entry name" value="lambda repressor-like DNA-binding domains"/>
    <property type="match status" value="1"/>
</dbReference>
<protein>
    <submittedName>
        <fullName evidence="3">Helix-turn-helix domain-containing protein</fullName>
    </submittedName>
</protein>
<dbReference type="InterPro" id="IPR001387">
    <property type="entry name" value="Cro/C1-type_HTH"/>
</dbReference>
<dbReference type="RefSeq" id="WP_231953958.1">
    <property type="nucleotide sequence ID" value="NZ_BOMJ01000004.1"/>
</dbReference>
<evidence type="ECO:0000259" key="2">
    <source>
        <dbReference type="PROSITE" id="PS50943"/>
    </source>
</evidence>
<dbReference type="GO" id="GO:0003677">
    <property type="term" value="F:DNA binding"/>
    <property type="evidence" value="ECO:0007669"/>
    <property type="project" value="InterPro"/>
</dbReference>
<name>A0A1H1QA43_9ACTN</name>
<organism evidence="3 4">
    <name type="scientific">Actinoplanes derwentensis</name>
    <dbReference type="NCBI Taxonomy" id="113562"/>
    <lineage>
        <taxon>Bacteria</taxon>
        <taxon>Bacillati</taxon>
        <taxon>Actinomycetota</taxon>
        <taxon>Actinomycetes</taxon>
        <taxon>Micromonosporales</taxon>
        <taxon>Micromonosporaceae</taxon>
        <taxon>Actinoplanes</taxon>
    </lineage>
</organism>
<dbReference type="AlphaFoldDB" id="A0A1H1QA43"/>
<evidence type="ECO:0000313" key="3">
    <source>
        <dbReference type="EMBL" id="SDS20391.1"/>
    </source>
</evidence>